<accession>A0A919J569</accession>
<dbReference type="AlphaFoldDB" id="A0A919J569"/>
<sequence>MRLKRLLAALLVLVVPASVLPGRPASAASRPGAVWHVVAPGDTMDSIARAARLRVADIGRWNQIVPPYPVHVDETLRLTPPRVQLRDWRTSVEAVTPAMVNWNPAVGCPVPPAALRRVWVSYIDLQGDYHDGSIIVHRDVVTRIQKIFFTLFRWRYRIMAMAPMSVNMPGETDMGIVTAGYNCRPVGGTDVWSEHAYGVAIDINPLQNPMMRNGSVSPAGGHAYLNRRSYKIGMIHPEGAGRAFTTNGYFWGGNWRSLKDYMHFSLTNK</sequence>
<dbReference type="InterPro" id="IPR009045">
    <property type="entry name" value="Zn_M74/Hedgehog-like"/>
</dbReference>
<keyword evidence="4" id="KW-1185">Reference proteome</keyword>
<dbReference type="SUPFAM" id="SSF55166">
    <property type="entry name" value="Hedgehog/DD-peptidase"/>
    <property type="match status" value="1"/>
</dbReference>
<feature type="domain" description="LysM" evidence="2">
    <location>
        <begin position="34"/>
        <end position="78"/>
    </location>
</feature>
<feature type="signal peptide" evidence="1">
    <location>
        <begin position="1"/>
        <end position="27"/>
    </location>
</feature>
<dbReference type="Pfam" id="PF01476">
    <property type="entry name" value="LysM"/>
    <property type="match status" value="1"/>
</dbReference>
<dbReference type="Gene3D" id="3.10.350.10">
    <property type="entry name" value="LysM domain"/>
    <property type="match status" value="1"/>
</dbReference>
<evidence type="ECO:0000259" key="2">
    <source>
        <dbReference type="PROSITE" id="PS51782"/>
    </source>
</evidence>
<dbReference type="Pfam" id="PF13539">
    <property type="entry name" value="Peptidase_M15_4"/>
    <property type="match status" value="1"/>
</dbReference>
<dbReference type="Proteomes" id="UP000598174">
    <property type="component" value="Unassembled WGS sequence"/>
</dbReference>
<feature type="chain" id="PRO_5037157580" description="LysM domain-containing protein" evidence="1">
    <location>
        <begin position="28"/>
        <end position="269"/>
    </location>
</feature>
<dbReference type="InterPro" id="IPR036779">
    <property type="entry name" value="LysM_dom_sf"/>
</dbReference>
<dbReference type="GO" id="GO:0008233">
    <property type="term" value="F:peptidase activity"/>
    <property type="evidence" value="ECO:0007669"/>
    <property type="project" value="InterPro"/>
</dbReference>
<dbReference type="Gene3D" id="3.30.1380.10">
    <property type="match status" value="1"/>
</dbReference>
<dbReference type="SMART" id="SM00257">
    <property type="entry name" value="LysM"/>
    <property type="match status" value="1"/>
</dbReference>
<keyword evidence="1" id="KW-0732">Signal</keyword>
<gene>
    <name evidence="3" type="ORF">Afe05nite_46140</name>
</gene>
<proteinExistence type="predicted"/>
<dbReference type="EMBL" id="BOMM01000041">
    <property type="protein sequence ID" value="GIE12774.1"/>
    <property type="molecule type" value="Genomic_DNA"/>
</dbReference>
<dbReference type="CDD" id="cd00118">
    <property type="entry name" value="LysM"/>
    <property type="match status" value="1"/>
</dbReference>
<dbReference type="InterPro" id="IPR018392">
    <property type="entry name" value="LysM"/>
</dbReference>
<name>A0A919J569_9ACTN</name>
<reference evidence="3" key="1">
    <citation type="submission" date="2021-01" db="EMBL/GenBank/DDBJ databases">
        <title>Whole genome shotgun sequence of Actinoplanes ferrugineus NBRC 15555.</title>
        <authorList>
            <person name="Komaki H."/>
            <person name="Tamura T."/>
        </authorList>
    </citation>
    <scope>NUCLEOTIDE SEQUENCE</scope>
    <source>
        <strain evidence="3">NBRC 15555</strain>
    </source>
</reference>
<organism evidence="3 4">
    <name type="scientific">Paractinoplanes ferrugineus</name>
    <dbReference type="NCBI Taxonomy" id="113564"/>
    <lineage>
        <taxon>Bacteria</taxon>
        <taxon>Bacillati</taxon>
        <taxon>Actinomycetota</taxon>
        <taxon>Actinomycetes</taxon>
        <taxon>Micromonosporales</taxon>
        <taxon>Micromonosporaceae</taxon>
        <taxon>Paractinoplanes</taxon>
    </lineage>
</organism>
<dbReference type="PROSITE" id="PS51782">
    <property type="entry name" value="LYSM"/>
    <property type="match status" value="1"/>
</dbReference>
<dbReference type="SUPFAM" id="SSF54106">
    <property type="entry name" value="LysM domain"/>
    <property type="match status" value="1"/>
</dbReference>
<evidence type="ECO:0000256" key="1">
    <source>
        <dbReference type="SAM" id="SignalP"/>
    </source>
</evidence>
<comment type="caution">
    <text evidence="3">The sequence shown here is derived from an EMBL/GenBank/DDBJ whole genome shotgun (WGS) entry which is preliminary data.</text>
</comment>
<evidence type="ECO:0000313" key="3">
    <source>
        <dbReference type="EMBL" id="GIE12774.1"/>
    </source>
</evidence>
<dbReference type="RefSeq" id="WP_239118117.1">
    <property type="nucleotide sequence ID" value="NZ_BAAABP010000063.1"/>
</dbReference>
<protein>
    <recommendedName>
        <fullName evidence="2">LysM domain-containing protein</fullName>
    </recommendedName>
</protein>
<dbReference type="InterPro" id="IPR039561">
    <property type="entry name" value="Peptidase_M15C"/>
</dbReference>
<evidence type="ECO:0000313" key="4">
    <source>
        <dbReference type="Proteomes" id="UP000598174"/>
    </source>
</evidence>